<evidence type="ECO:0000313" key="4">
    <source>
        <dbReference type="EMBL" id="GIJ45216.1"/>
    </source>
</evidence>
<name>A0A8J3YJS1_9ACTN</name>
<dbReference type="EMBL" id="BOPF01000006">
    <property type="protein sequence ID" value="GIJ45216.1"/>
    <property type="molecule type" value="Genomic_DNA"/>
</dbReference>
<keyword evidence="5" id="KW-1185">Reference proteome</keyword>
<feature type="signal peptide" evidence="2">
    <location>
        <begin position="1"/>
        <end position="20"/>
    </location>
</feature>
<gene>
    <name evidence="4" type="ORF">Val02_21020</name>
</gene>
<dbReference type="Gene3D" id="2.60.120.200">
    <property type="match status" value="1"/>
</dbReference>
<dbReference type="InterPro" id="IPR013320">
    <property type="entry name" value="ConA-like_dom_sf"/>
</dbReference>
<dbReference type="Gene3D" id="2.60.120.260">
    <property type="entry name" value="Galactose-binding domain-like"/>
    <property type="match status" value="1"/>
</dbReference>
<feature type="region of interest" description="Disordered" evidence="1">
    <location>
        <begin position="186"/>
        <end position="242"/>
    </location>
</feature>
<protein>
    <recommendedName>
        <fullName evidence="3">GH16 domain-containing protein</fullName>
    </recommendedName>
</protein>
<feature type="chain" id="PRO_5035188701" description="GH16 domain-containing protein" evidence="2">
    <location>
        <begin position="21"/>
        <end position="457"/>
    </location>
</feature>
<dbReference type="GO" id="GO:0004553">
    <property type="term" value="F:hydrolase activity, hydrolyzing O-glycosyl compounds"/>
    <property type="evidence" value="ECO:0007669"/>
    <property type="project" value="InterPro"/>
</dbReference>
<evidence type="ECO:0000256" key="1">
    <source>
        <dbReference type="SAM" id="MobiDB-lite"/>
    </source>
</evidence>
<organism evidence="4 5">
    <name type="scientific">Virgisporangium aliadipatigenens</name>
    <dbReference type="NCBI Taxonomy" id="741659"/>
    <lineage>
        <taxon>Bacteria</taxon>
        <taxon>Bacillati</taxon>
        <taxon>Actinomycetota</taxon>
        <taxon>Actinomycetes</taxon>
        <taxon>Micromonosporales</taxon>
        <taxon>Micromonosporaceae</taxon>
        <taxon>Virgisporangium</taxon>
    </lineage>
</organism>
<feature type="region of interest" description="Disordered" evidence="1">
    <location>
        <begin position="268"/>
        <end position="288"/>
    </location>
</feature>
<dbReference type="GO" id="GO:0005975">
    <property type="term" value="P:carbohydrate metabolic process"/>
    <property type="evidence" value="ECO:0007669"/>
    <property type="project" value="InterPro"/>
</dbReference>
<dbReference type="InterPro" id="IPR000757">
    <property type="entry name" value="Beta-glucanase-like"/>
</dbReference>
<feature type="compositionally biased region" description="Low complexity" evidence="1">
    <location>
        <begin position="191"/>
        <end position="213"/>
    </location>
</feature>
<proteinExistence type="predicted"/>
<dbReference type="PROSITE" id="PS51762">
    <property type="entry name" value="GH16_2"/>
    <property type="match status" value="1"/>
</dbReference>
<evidence type="ECO:0000259" key="3">
    <source>
        <dbReference type="PROSITE" id="PS51762"/>
    </source>
</evidence>
<keyword evidence="2" id="KW-0732">Signal</keyword>
<evidence type="ECO:0000256" key="2">
    <source>
        <dbReference type="SAM" id="SignalP"/>
    </source>
</evidence>
<sequence>MIASSVGVTLVVAAAGFAGAAARQDPASGRTGTMVNACTNPVLERDLWGWGPQNNGAPAARVPVKAHVVAEYAYFQSKANGADPQMYLPQKRVTPGDSWTFAMDTWVKGPATGVSARMQVDWFDEAGKNLGHDDGADVPVPSSAEEKWTRVAGDFTAPENAATANVTARLEAPAGMAWTSTACDYRPADLAPDPGASGAEPSSPPSSSADPSSPVEPPEADPSADPSTEPDESAEPVAPAASGDTAAAKFNWGAPAWTDDFTGNAPSKDWGLYDAPGHQHGNRKPENCQVSGGTLKLVSEPNRDTCGMAHKRTQTHGRWEARVKSTGSGWMSLFIIWPDPGDWPANGEYDWREHEAGGKCYTGYIHYPGHTPKRQEKLPDNCAAGGTAQWHNIAYEWTATRMAGFVDGKLWYEFDCKATEDLCRMPAGHLTIQNDDQGSGPGNSAVTEVDWVRGWDV</sequence>
<feature type="domain" description="GH16" evidence="3">
    <location>
        <begin position="230"/>
        <end position="457"/>
    </location>
</feature>
<comment type="caution">
    <text evidence="4">The sequence shown here is derived from an EMBL/GenBank/DDBJ whole genome shotgun (WGS) entry which is preliminary data.</text>
</comment>
<dbReference type="AlphaFoldDB" id="A0A8J3YJS1"/>
<evidence type="ECO:0000313" key="5">
    <source>
        <dbReference type="Proteomes" id="UP000619260"/>
    </source>
</evidence>
<accession>A0A8J3YJS1</accession>
<reference evidence="4" key="1">
    <citation type="submission" date="2021-01" db="EMBL/GenBank/DDBJ databases">
        <title>Whole genome shotgun sequence of Virgisporangium aliadipatigenens NBRC 105644.</title>
        <authorList>
            <person name="Komaki H."/>
            <person name="Tamura T."/>
        </authorList>
    </citation>
    <scope>NUCLEOTIDE SEQUENCE</scope>
    <source>
        <strain evidence="4">NBRC 105644</strain>
    </source>
</reference>
<dbReference type="SUPFAM" id="SSF49899">
    <property type="entry name" value="Concanavalin A-like lectins/glucanases"/>
    <property type="match status" value="1"/>
</dbReference>
<dbReference type="Proteomes" id="UP000619260">
    <property type="component" value="Unassembled WGS sequence"/>
</dbReference>
<dbReference type="Pfam" id="PF00722">
    <property type="entry name" value="Glyco_hydro_16"/>
    <property type="match status" value="1"/>
</dbReference>
<dbReference type="CDD" id="cd00413">
    <property type="entry name" value="Glyco_hydrolase_16"/>
    <property type="match status" value="1"/>
</dbReference>